<feature type="domain" description="DNA-binding protein H-NS-like C-terminal" evidence="7">
    <location>
        <begin position="58"/>
        <end position="103"/>
    </location>
</feature>
<dbReference type="Gene3D" id="4.10.430.10">
    <property type="entry name" value="Histone-like protein H-NS, C-terminal domain"/>
    <property type="match status" value="1"/>
</dbReference>
<organism evidence="8 9">
    <name type="scientific">Jhaorihella thermophila</name>
    <dbReference type="NCBI Taxonomy" id="488547"/>
    <lineage>
        <taxon>Bacteria</taxon>
        <taxon>Pseudomonadati</taxon>
        <taxon>Pseudomonadota</taxon>
        <taxon>Alphaproteobacteria</taxon>
        <taxon>Rhodobacterales</taxon>
        <taxon>Paracoccaceae</taxon>
        <taxon>Jhaorihella</taxon>
    </lineage>
</organism>
<dbReference type="EMBL" id="FNVD01000001">
    <property type="protein sequence ID" value="SEF51575.1"/>
    <property type="molecule type" value="Genomic_DNA"/>
</dbReference>
<evidence type="ECO:0000259" key="7">
    <source>
        <dbReference type="SMART" id="SM00528"/>
    </source>
</evidence>
<proteinExistence type="inferred from homology"/>
<dbReference type="Pfam" id="PF00816">
    <property type="entry name" value="Histone_HNS"/>
    <property type="match status" value="1"/>
</dbReference>
<dbReference type="GO" id="GO:0005829">
    <property type="term" value="C:cytosol"/>
    <property type="evidence" value="ECO:0007669"/>
    <property type="project" value="TreeGrafter"/>
</dbReference>
<evidence type="ECO:0000256" key="4">
    <source>
        <dbReference type="ARBA" id="ARBA00023125"/>
    </source>
</evidence>
<comment type="subcellular location">
    <subcellularLocation>
        <location evidence="1">Cytoplasm</location>
        <location evidence="1">Nucleoid</location>
    </subcellularLocation>
</comment>
<evidence type="ECO:0000256" key="1">
    <source>
        <dbReference type="ARBA" id="ARBA00004453"/>
    </source>
</evidence>
<comment type="similarity">
    <text evidence="2">Belongs to the histone-like protein H-NS family.</text>
</comment>
<dbReference type="OrthoDB" id="5297879at2"/>
<keyword evidence="5" id="KW-0175">Coiled coil</keyword>
<dbReference type="AlphaFoldDB" id="A0A1H5SM36"/>
<dbReference type="GO" id="GO:0000976">
    <property type="term" value="F:transcription cis-regulatory region binding"/>
    <property type="evidence" value="ECO:0007669"/>
    <property type="project" value="TreeGrafter"/>
</dbReference>
<evidence type="ECO:0000313" key="8">
    <source>
        <dbReference type="EMBL" id="SEF51575.1"/>
    </source>
</evidence>
<sequence length="103" mass="11319">MAINLEQMSRKELLALQRDLEKALAAAERREREAARKEAEAAAAKYGFSLDEITGGGKPKSSGAKIKYRNPDNPAQTWSGRGRKPAWVHEALARGLDITDLEA</sequence>
<feature type="region of interest" description="Disordered" evidence="6">
    <location>
        <begin position="50"/>
        <end position="82"/>
    </location>
</feature>
<dbReference type="InterPro" id="IPR037150">
    <property type="entry name" value="H-NS_C_dom_sf"/>
</dbReference>
<keyword evidence="3" id="KW-0963">Cytoplasm</keyword>
<dbReference type="PANTHER" id="PTHR38097">
    <property type="match status" value="1"/>
</dbReference>
<feature type="coiled-coil region" evidence="5">
    <location>
        <begin position="10"/>
        <end position="45"/>
    </location>
</feature>
<evidence type="ECO:0000313" key="9">
    <source>
        <dbReference type="Proteomes" id="UP000236742"/>
    </source>
</evidence>
<keyword evidence="9" id="KW-1185">Reference proteome</keyword>
<dbReference type="GO" id="GO:0001217">
    <property type="term" value="F:DNA-binding transcription repressor activity"/>
    <property type="evidence" value="ECO:0007669"/>
    <property type="project" value="TreeGrafter"/>
</dbReference>
<evidence type="ECO:0000256" key="6">
    <source>
        <dbReference type="SAM" id="MobiDB-lite"/>
    </source>
</evidence>
<dbReference type="SMART" id="SM00528">
    <property type="entry name" value="HNS"/>
    <property type="match status" value="1"/>
</dbReference>
<dbReference type="GO" id="GO:0003680">
    <property type="term" value="F:minor groove of adenine-thymine-rich DNA binding"/>
    <property type="evidence" value="ECO:0007669"/>
    <property type="project" value="TreeGrafter"/>
</dbReference>
<gene>
    <name evidence="8" type="ORF">SAMN05421751_101615</name>
</gene>
<dbReference type="PANTHER" id="PTHR38097:SF2">
    <property type="entry name" value="DNA-BINDING PROTEIN STPA"/>
    <property type="match status" value="1"/>
</dbReference>
<name>A0A1H5SM36_9RHOB</name>
<dbReference type="GO" id="GO:0032993">
    <property type="term" value="C:protein-DNA complex"/>
    <property type="evidence" value="ECO:0007669"/>
    <property type="project" value="TreeGrafter"/>
</dbReference>
<dbReference type="RefSeq" id="WP_104006692.1">
    <property type="nucleotide sequence ID" value="NZ_FNVD01000001.1"/>
</dbReference>
<reference evidence="8 9" key="1">
    <citation type="submission" date="2016-10" db="EMBL/GenBank/DDBJ databases">
        <authorList>
            <person name="de Groot N.N."/>
        </authorList>
    </citation>
    <scope>NUCLEOTIDE SEQUENCE [LARGE SCALE GENOMIC DNA]</scope>
    <source>
        <strain evidence="8 9">DSM 23413</strain>
    </source>
</reference>
<evidence type="ECO:0000256" key="2">
    <source>
        <dbReference type="ARBA" id="ARBA00010610"/>
    </source>
</evidence>
<accession>A0A1H5SM36</accession>
<dbReference type="GO" id="GO:0003681">
    <property type="term" value="F:bent DNA binding"/>
    <property type="evidence" value="ECO:0007669"/>
    <property type="project" value="TreeGrafter"/>
</dbReference>
<dbReference type="GO" id="GO:0009295">
    <property type="term" value="C:nucleoid"/>
    <property type="evidence" value="ECO:0007669"/>
    <property type="project" value="UniProtKB-SubCell"/>
</dbReference>
<evidence type="ECO:0000256" key="3">
    <source>
        <dbReference type="ARBA" id="ARBA00022490"/>
    </source>
</evidence>
<keyword evidence="4 8" id="KW-0238">DNA-binding</keyword>
<dbReference type="SUPFAM" id="SSF81273">
    <property type="entry name" value="H-NS histone-like proteins"/>
    <property type="match status" value="1"/>
</dbReference>
<dbReference type="InterPro" id="IPR027444">
    <property type="entry name" value="H-NS_C_dom"/>
</dbReference>
<protein>
    <submittedName>
        <fullName evidence="8">DNA-binding protein H-NS</fullName>
    </submittedName>
</protein>
<dbReference type="Proteomes" id="UP000236742">
    <property type="component" value="Unassembled WGS sequence"/>
</dbReference>
<evidence type="ECO:0000256" key="5">
    <source>
        <dbReference type="SAM" id="Coils"/>
    </source>
</evidence>